<gene>
    <name evidence="1" type="ORF">Aory04_000318200</name>
</gene>
<evidence type="ECO:0000313" key="2">
    <source>
        <dbReference type="Proteomes" id="UP001165205"/>
    </source>
</evidence>
<reference evidence="1" key="1">
    <citation type="submission" date="2023-04" db="EMBL/GenBank/DDBJ databases">
        <title>Aspergillus oryzae NBRC 4228.</title>
        <authorList>
            <person name="Ichikawa N."/>
            <person name="Sato H."/>
            <person name="Tonouchi N."/>
        </authorList>
    </citation>
    <scope>NUCLEOTIDE SEQUENCE</scope>
    <source>
        <strain evidence="1">NBRC 4228</strain>
    </source>
</reference>
<protein>
    <submittedName>
        <fullName evidence="1">Unnamed protein product</fullName>
    </submittedName>
</protein>
<accession>A0AAN5BPN6</accession>
<dbReference type="AlphaFoldDB" id="A0AAN5BPN6"/>
<name>A0AAN5BPN6_ASPOZ</name>
<sequence>MLSSNPPNKVRLHIGNRNATWVRCAAGQRVIVCWRSLRECCFHHIWLTTAGTAMKTRWKAPTIIASAIVSAIVPGKVGNDGGRDVAAVGALARGQLRNGY</sequence>
<organism evidence="1 2">
    <name type="scientific">Aspergillus oryzae</name>
    <name type="common">Yellow koji mold</name>
    <dbReference type="NCBI Taxonomy" id="5062"/>
    <lineage>
        <taxon>Eukaryota</taxon>
        <taxon>Fungi</taxon>
        <taxon>Dikarya</taxon>
        <taxon>Ascomycota</taxon>
        <taxon>Pezizomycotina</taxon>
        <taxon>Eurotiomycetes</taxon>
        <taxon>Eurotiomycetidae</taxon>
        <taxon>Eurotiales</taxon>
        <taxon>Aspergillaceae</taxon>
        <taxon>Aspergillus</taxon>
        <taxon>Aspergillus subgen. Circumdati</taxon>
    </lineage>
</organism>
<proteinExistence type="predicted"/>
<comment type="caution">
    <text evidence="1">The sequence shown here is derived from an EMBL/GenBank/DDBJ whole genome shotgun (WGS) entry which is preliminary data.</text>
</comment>
<evidence type="ECO:0000313" key="1">
    <source>
        <dbReference type="EMBL" id="GMG26339.1"/>
    </source>
</evidence>
<dbReference type="Proteomes" id="UP001165205">
    <property type="component" value="Unassembled WGS sequence"/>
</dbReference>
<dbReference type="EMBL" id="BSYA01000025">
    <property type="protein sequence ID" value="GMG26339.1"/>
    <property type="molecule type" value="Genomic_DNA"/>
</dbReference>